<protein>
    <submittedName>
        <fullName evidence="2">Uncharacterized protein</fullName>
    </submittedName>
</protein>
<organism evidence="2">
    <name type="scientific">Tanacetum cinerariifolium</name>
    <name type="common">Dalmatian daisy</name>
    <name type="synonym">Chrysanthemum cinerariifolium</name>
    <dbReference type="NCBI Taxonomy" id="118510"/>
    <lineage>
        <taxon>Eukaryota</taxon>
        <taxon>Viridiplantae</taxon>
        <taxon>Streptophyta</taxon>
        <taxon>Embryophyta</taxon>
        <taxon>Tracheophyta</taxon>
        <taxon>Spermatophyta</taxon>
        <taxon>Magnoliopsida</taxon>
        <taxon>eudicotyledons</taxon>
        <taxon>Gunneridae</taxon>
        <taxon>Pentapetalae</taxon>
        <taxon>asterids</taxon>
        <taxon>campanulids</taxon>
        <taxon>Asterales</taxon>
        <taxon>Asteraceae</taxon>
        <taxon>Asteroideae</taxon>
        <taxon>Anthemideae</taxon>
        <taxon>Anthemidinae</taxon>
        <taxon>Tanacetum</taxon>
    </lineage>
</organism>
<name>A0A699T7Z8_TANCI</name>
<feature type="region of interest" description="Disordered" evidence="1">
    <location>
        <begin position="1"/>
        <end position="29"/>
    </location>
</feature>
<proteinExistence type="predicted"/>
<gene>
    <name evidence="2" type="ORF">Tci_877899</name>
</gene>
<comment type="caution">
    <text evidence="2">The sequence shown here is derived from an EMBL/GenBank/DDBJ whole genome shotgun (WGS) entry which is preliminary data.</text>
</comment>
<accession>A0A699T7Z8</accession>
<dbReference type="EMBL" id="BKCJ011221657">
    <property type="protein sequence ID" value="GFD05930.1"/>
    <property type="molecule type" value="Genomic_DNA"/>
</dbReference>
<dbReference type="AlphaFoldDB" id="A0A699T7Z8"/>
<reference evidence="2" key="1">
    <citation type="journal article" date="2019" name="Sci. Rep.">
        <title>Draft genome of Tanacetum cinerariifolium, the natural source of mosquito coil.</title>
        <authorList>
            <person name="Yamashiro T."/>
            <person name="Shiraishi A."/>
            <person name="Satake H."/>
            <person name="Nakayama K."/>
        </authorList>
    </citation>
    <scope>NUCLEOTIDE SEQUENCE</scope>
</reference>
<sequence>MGGTSAQTKSKRVLEQPNEPHLTEGHTYGSREGRIEHTVELTDTVPPTLYDSPLTGGYTLGSDDGRLKLDELMDLCTTLSNKVSTLENELSGTKVVYH</sequence>
<evidence type="ECO:0000256" key="1">
    <source>
        <dbReference type="SAM" id="MobiDB-lite"/>
    </source>
</evidence>
<feature type="non-terminal residue" evidence="2">
    <location>
        <position position="98"/>
    </location>
</feature>
<evidence type="ECO:0000313" key="2">
    <source>
        <dbReference type="EMBL" id="GFD05930.1"/>
    </source>
</evidence>